<dbReference type="InterPro" id="IPR009100">
    <property type="entry name" value="AcylCoA_DH/oxidase_NM_dom_sf"/>
</dbReference>
<sequence>MSAITRQPYFTEEHEKMRKTIRKFVKEELRPHADEWEEAGEFPRDIFKRMGDLGFLGLYYPEEVGGQGGDYFMALVFAEEMHACGSGGVSMATAVQTDMATPPILKFGTKDQHERFLKPALKGEKMASIGISEPNHGSDVASIETRARREGDEWVINGAKTYITNGPRADFITLVTRTSDEPGYKGISLFLVESDRPGFSVSKKLDKVGMRASDTAELIFEDVRVPHENLLGVEGQGFYQIMWELQGERLISAAGAVAGAEHTYNQVLDYAKNRKQFGRPIVDNQVIAHLFAEMATEIELCREMTYATAYRFQQGEVPTKEISITKLACSQMAHWVADRALQIYGGNGYMEEYPAARSWRDSRLARIGAGTDEVMKQIIAKQIGL</sequence>
<dbReference type="GO" id="GO:0050660">
    <property type="term" value="F:flavin adenine dinucleotide binding"/>
    <property type="evidence" value="ECO:0007669"/>
    <property type="project" value="InterPro"/>
</dbReference>
<evidence type="ECO:0000313" key="12">
    <source>
        <dbReference type="Proteomes" id="UP000595349"/>
    </source>
</evidence>
<name>A0A7T6ZE33_9BACI</name>
<evidence type="ECO:0000256" key="5">
    <source>
        <dbReference type="ARBA" id="ARBA00023002"/>
    </source>
</evidence>
<comment type="catalytic activity">
    <reaction evidence="6">
        <text>a 2,3-saturated acyl-CoA + A = a 2,3-dehydroacyl-CoA + AH2</text>
        <dbReference type="Rhea" id="RHEA:48608"/>
        <dbReference type="ChEBI" id="CHEBI:13193"/>
        <dbReference type="ChEBI" id="CHEBI:17499"/>
        <dbReference type="ChEBI" id="CHEBI:60015"/>
        <dbReference type="ChEBI" id="CHEBI:65111"/>
    </reaction>
</comment>
<evidence type="ECO:0000256" key="6">
    <source>
        <dbReference type="ARBA" id="ARBA00052546"/>
    </source>
</evidence>
<comment type="similarity">
    <text evidence="2 7">Belongs to the acyl-CoA dehydrogenase family.</text>
</comment>
<feature type="domain" description="Acyl-CoA oxidase/dehydrogenase middle" evidence="9">
    <location>
        <begin position="129"/>
        <end position="223"/>
    </location>
</feature>
<dbReference type="InterPro" id="IPR009075">
    <property type="entry name" value="AcylCo_DH/oxidase_C"/>
</dbReference>
<evidence type="ECO:0000256" key="7">
    <source>
        <dbReference type="RuleBase" id="RU362125"/>
    </source>
</evidence>
<keyword evidence="5 7" id="KW-0560">Oxidoreductase</keyword>
<dbReference type="Gene3D" id="2.40.110.10">
    <property type="entry name" value="Butyryl-CoA Dehydrogenase, subunit A, domain 2"/>
    <property type="match status" value="1"/>
</dbReference>
<dbReference type="InterPro" id="IPR046373">
    <property type="entry name" value="Acyl-CoA_Oxase/DH_mid-dom_sf"/>
</dbReference>
<dbReference type="GO" id="GO:0003995">
    <property type="term" value="F:acyl-CoA dehydrogenase activity"/>
    <property type="evidence" value="ECO:0007669"/>
    <property type="project" value="InterPro"/>
</dbReference>
<accession>A0A7T6ZE33</accession>
<keyword evidence="3 7" id="KW-0285">Flavoprotein</keyword>
<dbReference type="InterPro" id="IPR013786">
    <property type="entry name" value="AcylCoA_DH/ox_N"/>
</dbReference>
<dbReference type="FunFam" id="1.10.540.10:FF:000002">
    <property type="entry name" value="Acyl-CoA dehydrogenase FadE19"/>
    <property type="match status" value="1"/>
</dbReference>
<dbReference type="SUPFAM" id="SSF47203">
    <property type="entry name" value="Acyl-CoA dehydrogenase C-terminal domain-like"/>
    <property type="match status" value="1"/>
</dbReference>
<evidence type="ECO:0000256" key="3">
    <source>
        <dbReference type="ARBA" id="ARBA00022630"/>
    </source>
</evidence>
<dbReference type="PIRSF" id="PIRSF016578">
    <property type="entry name" value="HsaA"/>
    <property type="match status" value="1"/>
</dbReference>
<dbReference type="Gene3D" id="1.20.140.10">
    <property type="entry name" value="Butyryl-CoA Dehydrogenase, subunit A, domain 3"/>
    <property type="match status" value="1"/>
</dbReference>
<dbReference type="FunFam" id="1.20.140.10:FF:000001">
    <property type="entry name" value="Acyl-CoA dehydrogenase"/>
    <property type="match status" value="1"/>
</dbReference>
<evidence type="ECO:0000256" key="1">
    <source>
        <dbReference type="ARBA" id="ARBA00001974"/>
    </source>
</evidence>
<evidence type="ECO:0000259" key="8">
    <source>
        <dbReference type="Pfam" id="PF00441"/>
    </source>
</evidence>
<dbReference type="Pfam" id="PF02770">
    <property type="entry name" value="Acyl-CoA_dh_M"/>
    <property type="match status" value="1"/>
</dbReference>
<dbReference type="Proteomes" id="UP000595349">
    <property type="component" value="Chromosome"/>
</dbReference>
<evidence type="ECO:0000259" key="9">
    <source>
        <dbReference type="Pfam" id="PF02770"/>
    </source>
</evidence>
<dbReference type="PROSITE" id="PS00073">
    <property type="entry name" value="ACYL_COA_DH_2"/>
    <property type="match status" value="1"/>
</dbReference>
<dbReference type="PANTHER" id="PTHR43884">
    <property type="entry name" value="ACYL-COA DEHYDROGENASE"/>
    <property type="match status" value="1"/>
</dbReference>
<reference evidence="11 12" key="1">
    <citation type="submission" date="2020-06" db="EMBL/GenBank/DDBJ databases">
        <title>Genomic analysis of Salicibibacter sp. NKC21-4.</title>
        <authorList>
            <person name="Oh Y.J."/>
        </authorList>
    </citation>
    <scope>NUCLEOTIDE SEQUENCE [LARGE SCALE GENOMIC DNA]</scope>
    <source>
        <strain evidence="11 12">NKC21-4</strain>
    </source>
</reference>
<feature type="domain" description="Acyl-CoA dehydrogenase/oxidase N-terminal" evidence="10">
    <location>
        <begin position="11"/>
        <end position="124"/>
    </location>
</feature>
<dbReference type="InterPro" id="IPR006089">
    <property type="entry name" value="Acyl-CoA_DH_CS"/>
</dbReference>
<dbReference type="FunFam" id="2.40.110.10:FF:000009">
    <property type="entry name" value="Acyl-CoA dehydrogenase"/>
    <property type="match status" value="1"/>
</dbReference>
<dbReference type="InterPro" id="IPR006091">
    <property type="entry name" value="Acyl-CoA_Oxase/DH_mid-dom"/>
</dbReference>
<evidence type="ECO:0000256" key="4">
    <source>
        <dbReference type="ARBA" id="ARBA00022827"/>
    </source>
</evidence>
<keyword evidence="4 7" id="KW-0274">FAD</keyword>
<organism evidence="11 12">
    <name type="scientific">Salicibibacter cibi</name>
    <dbReference type="NCBI Taxonomy" id="2743001"/>
    <lineage>
        <taxon>Bacteria</taxon>
        <taxon>Bacillati</taxon>
        <taxon>Bacillota</taxon>
        <taxon>Bacilli</taxon>
        <taxon>Bacillales</taxon>
        <taxon>Bacillaceae</taxon>
        <taxon>Salicibibacter</taxon>
    </lineage>
</organism>
<proteinExistence type="inferred from homology"/>
<gene>
    <name evidence="11" type="ORF">HUG20_01455</name>
</gene>
<dbReference type="Pfam" id="PF02771">
    <property type="entry name" value="Acyl-CoA_dh_N"/>
    <property type="match status" value="1"/>
</dbReference>
<dbReference type="Pfam" id="PF00441">
    <property type="entry name" value="Acyl-CoA_dh_1"/>
    <property type="match status" value="1"/>
</dbReference>
<dbReference type="EMBL" id="CP054706">
    <property type="protein sequence ID" value="QQK81810.1"/>
    <property type="molecule type" value="Genomic_DNA"/>
</dbReference>
<comment type="cofactor">
    <cofactor evidence="1 7">
        <name>FAD</name>
        <dbReference type="ChEBI" id="CHEBI:57692"/>
    </cofactor>
</comment>
<evidence type="ECO:0000313" key="11">
    <source>
        <dbReference type="EMBL" id="QQK81810.1"/>
    </source>
</evidence>
<dbReference type="PANTHER" id="PTHR43884:SF12">
    <property type="entry name" value="ISOVALERYL-COA DEHYDROGENASE, MITOCHONDRIAL-RELATED"/>
    <property type="match status" value="1"/>
</dbReference>
<dbReference type="SUPFAM" id="SSF56645">
    <property type="entry name" value="Acyl-CoA dehydrogenase NM domain-like"/>
    <property type="match status" value="1"/>
</dbReference>
<protein>
    <submittedName>
        <fullName evidence="11">Acyl-CoA dehydrogenase family protein</fullName>
    </submittedName>
</protein>
<feature type="domain" description="Acyl-CoA dehydrogenase/oxidase C-terminal" evidence="8">
    <location>
        <begin position="235"/>
        <end position="383"/>
    </location>
</feature>
<dbReference type="AlphaFoldDB" id="A0A7T6ZE33"/>
<dbReference type="KEGG" id="scib:HUG20_01455"/>
<keyword evidence="12" id="KW-1185">Reference proteome</keyword>
<evidence type="ECO:0000259" key="10">
    <source>
        <dbReference type="Pfam" id="PF02771"/>
    </source>
</evidence>
<dbReference type="InterPro" id="IPR036250">
    <property type="entry name" value="AcylCo_DH-like_C"/>
</dbReference>
<evidence type="ECO:0000256" key="2">
    <source>
        <dbReference type="ARBA" id="ARBA00009347"/>
    </source>
</evidence>
<dbReference type="InterPro" id="IPR037069">
    <property type="entry name" value="AcylCoA_DH/ox_N_sf"/>
</dbReference>
<dbReference type="Gene3D" id="1.10.540.10">
    <property type="entry name" value="Acyl-CoA dehydrogenase/oxidase, N-terminal domain"/>
    <property type="match status" value="1"/>
</dbReference>